<evidence type="ECO:0000256" key="4">
    <source>
        <dbReference type="ARBA" id="ARBA00022801"/>
    </source>
</evidence>
<dbReference type="SUPFAM" id="SSF51556">
    <property type="entry name" value="Metallo-dependent hydrolases"/>
    <property type="match status" value="1"/>
</dbReference>
<evidence type="ECO:0000256" key="5">
    <source>
        <dbReference type="ARBA" id="ARBA00022833"/>
    </source>
</evidence>
<keyword evidence="5" id="KW-0862">Zinc</keyword>
<keyword evidence="4 7" id="KW-0378">Hydrolase</keyword>
<evidence type="ECO:0000256" key="2">
    <source>
        <dbReference type="ARBA" id="ARBA00006676"/>
    </source>
</evidence>
<evidence type="ECO:0000256" key="1">
    <source>
        <dbReference type="ARBA" id="ARBA00001947"/>
    </source>
</evidence>
<dbReference type="PANTHER" id="PTHR43114:SF6">
    <property type="entry name" value="ADENINE DEAMINASE"/>
    <property type="match status" value="1"/>
</dbReference>
<evidence type="ECO:0000259" key="6">
    <source>
        <dbReference type="Pfam" id="PF00962"/>
    </source>
</evidence>
<reference evidence="7 8" key="1">
    <citation type="submission" date="2020-05" db="EMBL/GenBank/DDBJ databases">
        <title>Genome Sequencing of Type Strains.</title>
        <authorList>
            <person name="Lemaire J.F."/>
            <person name="Inderbitzin P."/>
            <person name="Gregorio O.A."/>
            <person name="Collins S.B."/>
            <person name="Wespe N."/>
            <person name="Knight-Connoni V."/>
        </authorList>
    </citation>
    <scope>NUCLEOTIDE SEQUENCE [LARGE SCALE GENOMIC DNA]</scope>
    <source>
        <strain evidence="7 8">DSM 19942</strain>
    </source>
</reference>
<evidence type="ECO:0000256" key="3">
    <source>
        <dbReference type="ARBA" id="ARBA00022723"/>
    </source>
</evidence>
<feature type="domain" description="Adenosine deaminase" evidence="6">
    <location>
        <begin position="16"/>
        <end position="325"/>
    </location>
</feature>
<keyword evidence="8" id="KW-1185">Reference proteome</keyword>
<evidence type="ECO:0000313" key="8">
    <source>
        <dbReference type="Proteomes" id="UP000577724"/>
    </source>
</evidence>
<comment type="similarity">
    <text evidence="2">Belongs to the metallo-dependent hydrolases superfamily. Adenosine and AMP deaminases family.</text>
</comment>
<dbReference type="GO" id="GO:0016787">
    <property type="term" value="F:hydrolase activity"/>
    <property type="evidence" value="ECO:0007669"/>
    <property type="project" value="UniProtKB-KW"/>
</dbReference>
<sequence>MRKMDANLRKLIVECPKAELHYHIDCISPELFWRFSQRNGIDVPINSLQEAREFYNFQTLDEFLTVMLTAISSIQTENDFAEMVIECALDMVKQNIVYREVMFDYTACYGSRGIPVETVVNGFAKGLTLAKQQIKNLDIRFIANLDRTAPVDQNCQYLNELVKYRELLPLIAVGMDMQEIGYPPHKQADAFAIAKGYGFKLTGHVGEVVGPEGIWDALQSIPLDRIDHGIRAVEDEELIKILAEKQILLTLCPASNISLGVYSSWSEFPIKKLMNSNVRVCINSDDPPCFHYDLTGNLIKIAETFDLSTTEVIELIRNSFIFNFAGNEHLSNVDAWLDKNLST</sequence>
<dbReference type="Pfam" id="PF00962">
    <property type="entry name" value="A_deaminase"/>
    <property type="match status" value="1"/>
</dbReference>
<dbReference type="Proteomes" id="UP000577724">
    <property type="component" value="Unassembled WGS sequence"/>
</dbReference>
<dbReference type="InterPro" id="IPR006330">
    <property type="entry name" value="Ado/ade_deaminase"/>
</dbReference>
<dbReference type="InterPro" id="IPR001365">
    <property type="entry name" value="A_deaminase_dom"/>
</dbReference>
<name>A0ABX2MIF9_9BACL</name>
<gene>
    <name evidence="7" type="primary">add</name>
    <name evidence="7" type="ORF">HP548_00995</name>
</gene>
<organism evidence="7 8">
    <name type="scientific">Paenibacillus taichungensis</name>
    <dbReference type="NCBI Taxonomy" id="484184"/>
    <lineage>
        <taxon>Bacteria</taxon>
        <taxon>Bacillati</taxon>
        <taxon>Bacillota</taxon>
        <taxon>Bacilli</taxon>
        <taxon>Bacillales</taxon>
        <taxon>Paenibacillaceae</taxon>
        <taxon>Paenibacillus</taxon>
    </lineage>
</organism>
<proteinExistence type="inferred from homology"/>
<evidence type="ECO:0000313" key="7">
    <source>
        <dbReference type="EMBL" id="NUU52677.1"/>
    </source>
</evidence>
<keyword evidence="3" id="KW-0479">Metal-binding</keyword>
<comment type="caution">
    <text evidence="7">The sequence shown here is derived from an EMBL/GenBank/DDBJ whole genome shotgun (WGS) entry which is preliminary data.</text>
</comment>
<dbReference type="EMBL" id="JABMCC010000078">
    <property type="protein sequence ID" value="NUU52677.1"/>
    <property type="molecule type" value="Genomic_DNA"/>
</dbReference>
<comment type="cofactor">
    <cofactor evidence="1">
        <name>Zn(2+)</name>
        <dbReference type="ChEBI" id="CHEBI:29105"/>
    </cofactor>
</comment>
<dbReference type="InterPro" id="IPR032466">
    <property type="entry name" value="Metal_Hydrolase"/>
</dbReference>
<dbReference type="NCBIfam" id="TIGR01430">
    <property type="entry name" value="aden_deam"/>
    <property type="match status" value="1"/>
</dbReference>
<dbReference type="EC" id="3.5.4.4" evidence="7"/>
<dbReference type="Gene3D" id="3.20.20.140">
    <property type="entry name" value="Metal-dependent hydrolases"/>
    <property type="match status" value="1"/>
</dbReference>
<protein>
    <submittedName>
        <fullName evidence="7">Adenosine deaminase</fullName>
        <ecNumber evidence="7">3.5.4.4</ecNumber>
    </submittedName>
</protein>
<accession>A0ABX2MIF9</accession>
<dbReference type="PANTHER" id="PTHR43114">
    <property type="entry name" value="ADENINE DEAMINASE"/>
    <property type="match status" value="1"/>
</dbReference>